<dbReference type="Pfam" id="PF02771">
    <property type="entry name" value="Acyl-CoA_dh_N"/>
    <property type="match status" value="1"/>
</dbReference>
<accession>A0A1M7Q2N1</accession>
<dbReference type="PANTHER" id="PTHR43884">
    <property type="entry name" value="ACYL-COA DEHYDROGENASE"/>
    <property type="match status" value="1"/>
</dbReference>
<dbReference type="Gene3D" id="1.20.140.10">
    <property type="entry name" value="Butyryl-CoA Dehydrogenase, subunit A, domain 3"/>
    <property type="match status" value="1"/>
</dbReference>
<dbReference type="Proteomes" id="UP000184111">
    <property type="component" value="Unassembled WGS sequence"/>
</dbReference>
<dbReference type="PANTHER" id="PTHR43884:SF12">
    <property type="entry name" value="ISOVALERYL-COA DEHYDROGENASE, MITOCHONDRIAL-RELATED"/>
    <property type="match status" value="1"/>
</dbReference>
<evidence type="ECO:0000313" key="11">
    <source>
        <dbReference type="Proteomes" id="UP000184111"/>
    </source>
</evidence>
<dbReference type="InterPro" id="IPR006089">
    <property type="entry name" value="Acyl-CoA_DH_CS"/>
</dbReference>
<feature type="domain" description="Acyl-CoA oxidase/dehydrogenase middle" evidence="8">
    <location>
        <begin position="126"/>
        <end position="223"/>
    </location>
</feature>
<comment type="similarity">
    <text evidence="2 6">Belongs to the acyl-CoA dehydrogenase family.</text>
</comment>
<evidence type="ECO:0000256" key="3">
    <source>
        <dbReference type="ARBA" id="ARBA00022630"/>
    </source>
</evidence>
<keyword evidence="11" id="KW-1185">Reference proteome</keyword>
<comment type="cofactor">
    <cofactor evidence="1 6">
        <name>FAD</name>
        <dbReference type="ChEBI" id="CHEBI:57692"/>
    </cofactor>
</comment>
<dbReference type="FunFam" id="1.20.140.10:FF:000001">
    <property type="entry name" value="Acyl-CoA dehydrogenase"/>
    <property type="match status" value="1"/>
</dbReference>
<keyword evidence="5 6" id="KW-0560">Oxidoreductase</keyword>
<dbReference type="SUPFAM" id="SSF47203">
    <property type="entry name" value="Acyl-CoA dehydrogenase C-terminal domain-like"/>
    <property type="match status" value="1"/>
</dbReference>
<dbReference type="Gene3D" id="1.10.540.10">
    <property type="entry name" value="Acyl-CoA dehydrogenase/oxidase, N-terminal domain"/>
    <property type="match status" value="1"/>
</dbReference>
<name>A0A1M7Q2N1_9ACTN</name>
<feature type="domain" description="Acyl-CoA dehydrogenase/oxidase C-terminal" evidence="7">
    <location>
        <begin position="269"/>
        <end position="413"/>
    </location>
</feature>
<dbReference type="GO" id="GO:0050660">
    <property type="term" value="F:flavin adenine dinucleotide binding"/>
    <property type="evidence" value="ECO:0007669"/>
    <property type="project" value="InterPro"/>
</dbReference>
<dbReference type="InterPro" id="IPR009075">
    <property type="entry name" value="AcylCo_DH/oxidase_C"/>
</dbReference>
<evidence type="ECO:0000256" key="1">
    <source>
        <dbReference type="ARBA" id="ARBA00001974"/>
    </source>
</evidence>
<organism evidence="10 11">
    <name type="scientific">Actinacidiphila paucisporea</name>
    <dbReference type="NCBI Taxonomy" id="310782"/>
    <lineage>
        <taxon>Bacteria</taxon>
        <taxon>Bacillati</taxon>
        <taxon>Actinomycetota</taxon>
        <taxon>Actinomycetes</taxon>
        <taxon>Kitasatosporales</taxon>
        <taxon>Streptomycetaceae</taxon>
        <taxon>Actinacidiphila</taxon>
    </lineage>
</organism>
<evidence type="ECO:0000256" key="6">
    <source>
        <dbReference type="RuleBase" id="RU362125"/>
    </source>
</evidence>
<keyword evidence="4 6" id="KW-0274">FAD</keyword>
<evidence type="ECO:0000259" key="8">
    <source>
        <dbReference type="Pfam" id="PF02770"/>
    </source>
</evidence>
<dbReference type="InterPro" id="IPR013786">
    <property type="entry name" value="AcylCoA_DH/ox_N"/>
</dbReference>
<evidence type="ECO:0000256" key="5">
    <source>
        <dbReference type="ARBA" id="ARBA00023002"/>
    </source>
</evidence>
<dbReference type="Pfam" id="PF02770">
    <property type="entry name" value="Acyl-CoA_dh_M"/>
    <property type="match status" value="1"/>
</dbReference>
<proteinExistence type="inferred from homology"/>
<dbReference type="AlphaFoldDB" id="A0A1M7Q2N1"/>
<gene>
    <name evidence="10" type="ORF">SAMN05216499_12871</name>
</gene>
<sequence>MGDFTLDLNDDQRSVRDWIHGFAADVMRPAAAEWDEREETPWPIIQEAAKIGLYSLDFYAQQFFDPTGLGIPMTMEELFWGDAGIALSIVGTGLAAVGVLANGTEEQIGTWVPQMYGDADDVKVAAFCSSEPDAGSDVGAMRTRAVYDEATGEWVLNGTKTWATNGGIANVHVVVAVVDPDLGTRGHASFIVPPGTPGLSQGQKFKKHGIRASHTAEVVLEDVRIPGDCLLGGKDKLDERLARVREREAAGGGGVGAPPAEGRGRVKNAAMATFEASRPAVGAMAVGTARAAYEYALEYATGREQFGRPIIDNQGVAFQLADMRTQIDAARLLVWRASWMATAGKPFSSAEGSMSKLFASETAKKVTAQAVQILGGNGYTREYPVERMHRDSAIYTIFEGTSEIQRLVIARTLSGVPIR</sequence>
<feature type="domain" description="Acyl-CoA dehydrogenase/oxidase N-terminal" evidence="9">
    <location>
        <begin position="10"/>
        <end position="115"/>
    </location>
</feature>
<dbReference type="InterPro" id="IPR006091">
    <property type="entry name" value="Acyl-CoA_Oxase/DH_mid-dom"/>
</dbReference>
<dbReference type="STRING" id="310782.SAMN05216499_12871"/>
<dbReference type="Gene3D" id="2.40.110.10">
    <property type="entry name" value="Butyryl-CoA Dehydrogenase, subunit A, domain 2"/>
    <property type="match status" value="1"/>
</dbReference>
<evidence type="ECO:0000259" key="7">
    <source>
        <dbReference type="Pfam" id="PF00441"/>
    </source>
</evidence>
<dbReference type="InterPro" id="IPR037069">
    <property type="entry name" value="AcylCoA_DH/ox_N_sf"/>
</dbReference>
<dbReference type="PROSITE" id="PS00073">
    <property type="entry name" value="ACYL_COA_DH_2"/>
    <property type="match status" value="1"/>
</dbReference>
<dbReference type="GO" id="GO:0003995">
    <property type="term" value="F:acyl-CoA dehydrogenase activity"/>
    <property type="evidence" value="ECO:0007669"/>
    <property type="project" value="InterPro"/>
</dbReference>
<dbReference type="InterPro" id="IPR036250">
    <property type="entry name" value="AcylCo_DH-like_C"/>
</dbReference>
<evidence type="ECO:0000313" key="10">
    <source>
        <dbReference type="EMBL" id="SHN24423.1"/>
    </source>
</evidence>
<reference evidence="10 11" key="1">
    <citation type="submission" date="2016-11" db="EMBL/GenBank/DDBJ databases">
        <authorList>
            <person name="Jaros S."/>
            <person name="Januszkiewicz K."/>
            <person name="Wedrychowicz H."/>
        </authorList>
    </citation>
    <scope>NUCLEOTIDE SEQUENCE [LARGE SCALE GENOMIC DNA]</scope>
    <source>
        <strain evidence="10 11">CGMCC 4.2025</strain>
    </source>
</reference>
<dbReference type="InterPro" id="IPR009100">
    <property type="entry name" value="AcylCoA_DH/oxidase_NM_dom_sf"/>
</dbReference>
<evidence type="ECO:0000259" key="9">
    <source>
        <dbReference type="Pfam" id="PF02771"/>
    </source>
</evidence>
<protein>
    <submittedName>
        <fullName evidence="10">Acyl-CoA dehydrogenase</fullName>
    </submittedName>
</protein>
<dbReference type="EMBL" id="FRBI01000028">
    <property type="protein sequence ID" value="SHN24423.1"/>
    <property type="molecule type" value="Genomic_DNA"/>
</dbReference>
<dbReference type="SUPFAM" id="SSF56645">
    <property type="entry name" value="Acyl-CoA dehydrogenase NM domain-like"/>
    <property type="match status" value="1"/>
</dbReference>
<dbReference type="InterPro" id="IPR046373">
    <property type="entry name" value="Acyl-CoA_Oxase/DH_mid-dom_sf"/>
</dbReference>
<evidence type="ECO:0000256" key="4">
    <source>
        <dbReference type="ARBA" id="ARBA00022827"/>
    </source>
</evidence>
<evidence type="ECO:0000256" key="2">
    <source>
        <dbReference type="ARBA" id="ARBA00009347"/>
    </source>
</evidence>
<dbReference type="RefSeq" id="WP_073502151.1">
    <property type="nucleotide sequence ID" value="NZ_FRBI01000028.1"/>
</dbReference>
<keyword evidence="3 6" id="KW-0285">Flavoprotein</keyword>
<dbReference type="Pfam" id="PF00441">
    <property type="entry name" value="Acyl-CoA_dh_1"/>
    <property type="match status" value="1"/>
</dbReference>
<dbReference type="OrthoDB" id="8876745at2"/>